<dbReference type="FunFam" id="3.40.50.300:FF:000032">
    <property type="entry name" value="Export ABC transporter ATP-binding protein"/>
    <property type="match status" value="1"/>
</dbReference>
<dbReference type="InterPro" id="IPR025857">
    <property type="entry name" value="MacB_PCD"/>
</dbReference>
<feature type="transmembrane region" description="Helical" evidence="13">
    <location>
        <begin position="681"/>
        <end position="701"/>
    </location>
</feature>
<keyword evidence="9 13" id="KW-0472">Membrane</keyword>
<keyword evidence="10" id="KW-0046">Antibiotic resistance</keyword>
<keyword evidence="7 15" id="KW-0067">ATP-binding</keyword>
<dbReference type="Pfam" id="PF12704">
    <property type="entry name" value="MacB_PCD"/>
    <property type="match status" value="1"/>
</dbReference>
<dbReference type="InterPro" id="IPR050250">
    <property type="entry name" value="Macrolide_Exporter_MacB"/>
</dbReference>
<evidence type="ECO:0000256" key="7">
    <source>
        <dbReference type="ARBA" id="ARBA00022840"/>
    </source>
</evidence>
<protein>
    <submittedName>
        <fullName evidence="15">ATP-binding cassette domain-containing protein</fullName>
    </submittedName>
</protein>
<dbReference type="GO" id="GO:0098796">
    <property type="term" value="C:membrane protein complex"/>
    <property type="evidence" value="ECO:0007669"/>
    <property type="project" value="UniProtKB-ARBA"/>
</dbReference>
<dbReference type="InterPro" id="IPR003593">
    <property type="entry name" value="AAA+_ATPase"/>
</dbReference>
<keyword evidence="8 13" id="KW-1133">Transmembrane helix</keyword>
<dbReference type="SMART" id="SM00382">
    <property type="entry name" value="AAA"/>
    <property type="match status" value="1"/>
</dbReference>
<evidence type="ECO:0000256" key="4">
    <source>
        <dbReference type="ARBA" id="ARBA00022519"/>
    </source>
</evidence>
<dbReference type="EMBL" id="DTGR01000159">
    <property type="protein sequence ID" value="HHS29990.1"/>
    <property type="molecule type" value="Genomic_DNA"/>
</dbReference>
<evidence type="ECO:0000259" key="14">
    <source>
        <dbReference type="PROSITE" id="PS50893"/>
    </source>
</evidence>
<comment type="similarity">
    <text evidence="12">Belongs to the ABC transporter superfamily. Macrolide exporter (TC 3.A.1.122) family.</text>
</comment>
<accession>A0A7V6A4F9</accession>
<keyword evidence="4" id="KW-0997">Cell inner membrane</keyword>
<comment type="subcellular location">
    <subcellularLocation>
        <location evidence="1">Cell inner membrane</location>
        <topology evidence="1">Multi-pass membrane protein</topology>
    </subcellularLocation>
</comment>
<evidence type="ECO:0000256" key="5">
    <source>
        <dbReference type="ARBA" id="ARBA00022692"/>
    </source>
</evidence>
<dbReference type="PROSITE" id="PS50893">
    <property type="entry name" value="ABC_TRANSPORTER_2"/>
    <property type="match status" value="1"/>
</dbReference>
<feature type="transmembrane region" description="Helical" evidence="13">
    <location>
        <begin position="595"/>
        <end position="619"/>
    </location>
</feature>
<evidence type="ECO:0000256" key="1">
    <source>
        <dbReference type="ARBA" id="ARBA00004429"/>
    </source>
</evidence>
<dbReference type="GO" id="GO:0005524">
    <property type="term" value="F:ATP binding"/>
    <property type="evidence" value="ECO:0007669"/>
    <property type="project" value="UniProtKB-KW"/>
</dbReference>
<dbReference type="InterPro" id="IPR003838">
    <property type="entry name" value="ABC3_permease_C"/>
</dbReference>
<dbReference type="Pfam" id="PF00005">
    <property type="entry name" value="ABC_tran"/>
    <property type="match status" value="1"/>
</dbReference>
<dbReference type="PROSITE" id="PS00211">
    <property type="entry name" value="ABC_TRANSPORTER_1"/>
    <property type="match status" value="1"/>
</dbReference>
<comment type="similarity">
    <text evidence="11">Belongs to the ABC-4 integral membrane protein family.</text>
</comment>
<dbReference type="SUPFAM" id="SSF52540">
    <property type="entry name" value="P-loop containing nucleoside triphosphate hydrolases"/>
    <property type="match status" value="1"/>
</dbReference>
<sequence length="718" mass="77690">MKLIELKNIYKTYSLGEIDVPVLKGVSLAISRGEFVALMGTSGSGKTTLMHILGCLDRPSSGEYWLEGQNVTGLTPDERALLRNHKLGFVFQTFNLLPRTNALENVIMPMSYNGLQFSDQEVRGRAEGLLQRVGLGARLDHEPSQLSGGQQQRVAIARALVNNPSLLLADEPTGNLDSRTSEEMLDLFRKLNQEGVTIILVTHDEQVARVAKRIIRIHDGQVQSDGTPPVETDAEAPRLEPDTVRRAALAWPRLRWMLRTALAGLRRNYLRAALTALGIIIGVAAVIAMMEIGHGSSTAIQRTIASMGADMLLVMPGTASSGGVSFGAGSVMTMTPQDAEALLKEAPALRAAAPVVRARTQVIYGNKNWVPIYIYGTTPAYLDVREWPLAEGEMFSDQDVRNGSKVCLLGQRLVRELFNGDSPVGKEVRVNNVAFKVIGTLTSKGANMVGIDQDDILLAPWTAIKYRVAGTSANTANQSSQSSASAGSSASSSSAASQQVNTLSQLYPNAKLSLYPEQSATQQADTPLPVRFSNVDMIMVAARSTPEIPAAIHQITEILRERHHIKPGEPEDFSIRDMTEMTRALTSTAGMMTKLLLVVAMISLVVGGVGIMNIMLVSVTERTREIGLRMAVGAWSRDILQQFLVESVLLCFCGGIAGILLGRGVSLLVSTFLHWPTEISLGAILAAFAVSVSVGIIFGYYPAWKASRLDPINALRYE</sequence>
<dbReference type="Pfam" id="PF02687">
    <property type="entry name" value="FtsX"/>
    <property type="match status" value="1"/>
</dbReference>
<evidence type="ECO:0000256" key="8">
    <source>
        <dbReference type="ARBA" id="ARBA00022989"/>
    </source>
</evidence>
<feature type="transmembrane region" description="Helical" evidence="13">
    <location>
        <begin position="269"/>
        <end position="290"/>
    </location>
</feature>
<evidence type="ECO:0000256" key="13">
    <source>
        <dbReference type="SAM" id="Phobius"/>
    </source>
</evidence>
<reference evidence="15" key="1">
    <citation type="journal article" date="2020" name="mSystems">
        <title>Genome- and Community-Level Interaction Insights into Carbon Utilization and Element Cycling Functions of Hydrothermarchaeota in Hydrothermal Sediment.</title>
        <authorList>
            <person name="Zhou Z."/>
            <person name="Liu Y."/>
            <person name="Xu W."/>
            <person name="Pan J."/>
            <person name="Luo Z.H."/>
            <person name="Li M."/>
        </authorList>
    </citation>
    <scope>NUCLEOTIDE SEQUENCE [LARGE SCALE GENOMIC DNA]</scope>
    <source>
        <strain evidence="15">SpSt-767</strain>
    </source>
</reference>
<keyword evidence="2" id="KW-0813">Transport</keyword>
<gene>
    <name evidence="15" type="ORF">ENV52_09865</name>
</gene>
<dbReference type="GO" id="GO:0016887">
    <property type="term" value="F:ATP hydrolysis activity"/>
    <property type="evidence" value="ECO:0007669"/>
    <property type="project" value="InterPro"/>
</dbReference>
<evidence type="ECO:0000256" key="3">
    <source>
        <dbReference type="ARBA" id="ARBA00022475"/>
    </source>
</evidence>
<keyword evidence="5 13" id="KW-0812">Transmembrane</keyword>
<dbReference type="AlphaFoldDB" id="A0A7V6A4F9"/>
<dbReference type="GO" id="GO:0005886">
    <property type="term" value="C:plasma membrane"/>
    <property type="evidence" value="ECO:0007669"/>
    <property type="project" value="UniProtKB-SubCell"/>
</dbReference>
<comment type="caution">
    <text evidence="15">The sequence shown here is derived from an EMBL/GenBank/DDBJ whole genome shotgun (WGS) entry which is preliminary data.</text>
</comment>
<dbReference type="GO" id="GO:0046677">
    <property type="term" value="P:response to antibiotic"/>
    <property type="evidence" value="ECO:0007669"/>
    <property type="project" value="UniProtKB-KW"/>
</dbReference>
<proteinExistence type="inferred from homology"/>
<evidence type="ECO:0000256" key="9">
    <source>
        <dbReference type="ARBA" id="ARBA00023136"/>
    </source>
</evidence>
<dbReference type="GO" id="GO:0022857">
    <property type="term" value="F:transmembrane transporter activity"/>
    <property type="evidence" value="ECO:0007669"/>
    <property type="project" value="TreeGrafter"/>
</dbReference>
<dbReference type="CDD" id="cd03255">
    <property type="entry name" value="ABC_MJ0796_LolCDE_FtsE"/>
    <property type="match status" value="1"/>
</dbReference>
<name>A0A7V6A4F9_9BACT</name>
<keyword evidence="3" id="KW-1003">Cell membrane</keyword>
<dbReference type="PANTHER" id="PTHR30572">
    <property type="entry name" value="MEMBRANE COMPONENT OF TRANSPORTER-RELATED"/>
    <property type="match status" value="1"/>
</dbReference>
<feature type="transmembrane region" description="Helical" evidence="13">
    <location>
        <begin position="639"/>
        <end position="661"/>
    </location>
</feature>
<feature type="domain" description="ABC transporter" evidence="14">
    <location>
        <begin position="4"/>
        <end position="244"/>
    </location>
</feature>
<evidence type="ECO:0000256" key="2">
    <source>
        <dbReference type="ARBA" id="ARBA00022448"/>
    </source>
</evidence>
<dbReference type="InterPro" id="IPR027417">
    <property type="entry name" value="P-loop_NTPase"/>
</dbReference>
<evidence type="ECO:0000313" key="15">
    <source>
        <dbReference type="EMBL" id="HHS29990.1"/>
    </source>
</evidence>
<evidence type="ECO:0000256" key="6">
    <source>
        <dbReference type="ARBA" id="ARBA00022741"/>
    </source>
</evidence>
<dbReference type="InterPro" id="IPR003439">
    <property type="entry name" value="ABC_transporter-like_ATP-bd"/>
</dbReference>
<organism evidence="15">
    <name type="scientific">Desulfobacca acetoxidans</name>
    <dbReference type="NCBI Taxonomy" id="60893"/>
    <lineage>
        <taxon>Bacteria</taxon>
        <taxon>Pseudomonadati</taxon>
        <taxon>Thermodesulfobacteriota</taxon>
        <taxon>Desulfobaccia</taxon>
        <taxon>Desulfobaccales</taxon>
        <taxon>Desulfobaccaceae</taxon>
        <taxon>Desulfobacca</taxon>
    </lineage>
</organism>
<keyword evidence="6" id="KW-0547">Nucleotide-binding</keyword>
<dbReference type="InterPro" id="IPR017911">
    <property type="entry name" value="MacB-like_ATP-bd"/>
</dbReference>
<dbReference type="Gene3D" id="3.40.50.300">
    <property type="entry name" value="P-loop containing nucleotide triphosphate hydrolases"/>
    <property type="match status" value="1"/>
</dbReference>
<dbReference type="InterPro" id="IPR017871">
    <property type="entry name" value="ABC_transporter-like_CS"/>
</dbReference>
<evidence type="ECO:0000256" key="10">
    <source>
        <dbReference type="ARBA" id="ARBA00023251"/>
    </source>
</evidence>
<dbReference type="PANTHER" id="PTHR30572:SF4">
    <property type="entry name" value="ABC TRANSPORTER PERMEASE YTRF"/>
    <property type="match status" value="1"/>
</dbReference>
<evidence type="ECO:0000256" key="11">
    <source>
        <dbReference type="ARBA" id="ARBA00038076"/>
    </source>
</evidence>
<evidence type="ECO:0000256" key="12">
    <source>
        <dbReference type="ARBA" id="ARBA00038388"/>
    </source>
</evidence>